<dbReference type="OrthoDB" id="445007at2759"/>
<name>A0A1B9J3B0_9TREE</name>
<gene>
    <name evidence="1" type="ORF">L486_01907</name>
</gene>
<dbReference type="SUPFAM" id="SSF51197">
    <property type="entry name" value="Clavaminate synthase-like"/>
    <property type="match status" value="1"/>
</dbReference>
<reference evidence="2" key="2">
    <citation type="submission" date="2013-12" db="EMBL/GenBank/DDBJ databases">
        <title>Evolution of pathogenesis and genome organization in the Tremellales.</title>
        <authorList>
            <person name="Cuomo C."/>
            <person name="Litvintseva A."/>
            <person name="Heitman J."/>
            <person name="Chen Y."/>
            <person name="Sun S."/>
            <person name="Springer D."/>
            <person name="Dromer F."/>
            <person name="Young S."/>
            <person name="Zeng Q."/>
            <person name="Chapman S."/>
            <person name="Gujja S."/>
            <person name="Saif S."/>
            <person name="Birren B."/>
        </authorList>
    </citation>
    <scope>NUCLEOTIDE SEQUENCE [LARGE SCALE GENOMIC DNA]</scope>
    <source>
        <strain evidence="2">CBS 10435</strain>
    </source>
</reference>
<organism evidence="1 2">
    <name type="scientific">Kwoniella mangroviensis CBS 10435</name>
    <dbReference type="NCBI Taxonomy" id="1331196"/>
    <lineage>
        <taxon>Eukaryota</taxon>
        <taxon>Fungi</taxon>
        <taxon>Dikarya</taxon>
        <taxon>Basidiomycota</taxon>
        <taxon>Agaricomycotina</taxon>
        <taxon>Tremellomycetes</taxon>
        <taxon>Tremellales</taxon>
        <taxon>Cryptococcaceae</taxon>
        <taxon>Kwoniella</taxon>
    </lineage>
</organism>
<keyword evidence="2" id="KW-1185">Reference proteome</keyword>
<accession>A0A1B9J3B0</accession>
<sequence>MQLTSTVSVLSSIFKTGAIVLKGLIEPEHVNGMMSDFKPHLDALGDSGAGEQWEESFFPATTKKIPGLATKSRTWVDKVLLNPVLGGIADFALTRCTKTTISQPGQWSTCKPEINLCGLLEIHPGGQRQDLHRDDALFHQKVAGTEEWTPRREHSIVTLLALSKVTAVNGGTLVIPESHLKGDDIPPPVYEDCLTVEMEAGDCIVIFGSTYHAGGTNQTKVGEPNSVRTMCVTGYKVGYLKQEENQYLQHNIEEIKKLPIAAQKILGWDLAIPYMGYVNWLHPLLTLGHDPKGVPQGDDLFYDRQQDSVVVAI</sequence>
<dbReference type="AlphaFoldDB" id="A0A1B9J3B0"/>
<evidence type="ECO:0000313" key="2">
    <source>
        <dbReference type="Proteomes" id="UP000092583"/>
    </source>
</evidence>
<proteinExistence type="predicted"/>
<protein>
    <recommendedName>
        <fullName evidence="3">Phytanoyl-CoA dioxygenase</fullName>
    </recommendedName>
</protein>
<dbReference type="EMBL" id="KI669459">
    <property type="protein sequence ID" value="OCF62239.1"/>
    <property type="molecule type" value="Genomic_DNA"/>
</dbReference>
<reference evidence="1 2" key="1">
    <citation type="submission" date="2013-07" db="EMBL/GenBank/DDBJ databases">
        <title>The Genome Sequence of Kwoniella mangroviensis CBS10435.</title>
        <authorList>
            <consortium name="The Broad Institute Genome Sequencing Platform"/>
            <person name="Cuomo C."/>
            <person name="Litvintseva A."/>
            <person name="Chen Y."/>
            <person name="Heitman J."/>
            <person name="Sun S."/>
            <person name="Springer D."/>
            <person name="Dromer F."/>
            <person name="Young S.K."/>
            <person name="Zeng Q."/>
            <person name="Gargeya S."/>
            <person name="Fitzgerald M."/>
            <person name="Abouelleil A."/>
            <person name="Alvarado L."/>
            <person name="Berlin A.M."/>
            <person name="Chapman S.B."/>
            <person name="Dewar J."/>
            <person name="Goldberg J."/>
            <person name="Griggs A."/>
            <person name="Gujja S."/>
            <person name="Hansen M."/>
            <person name="Howarth C."/>
            <person name="Imamovic A."/>
            <person name="Larimer J."/>
            <person name="McCowan C."/>
            <person name="Murphy C."/>
            <person name="Pearson M."/>
            <person name="Priest M."/>
            <person name="Roberts A."/>
            <person name="Saif S."/>
            <person name="Shea T."/>
            <person name="Sykes S."/>
            <person name="Wortman J."/>
            <person name="Nusbaum C."/>
            <person name="Birren B."/>
        </authorList>
    </citation>
    <scope>NUCLEOTIDE SEQUENCE [LARGE SCALE GENOMIC DNA]</scope>
    <source>
        <strain evidence="1 2">CBS 10435</strain>
    </source>
</reference>
<dbReference type="STRING" id="1331196.A0A1B9J3B0"/>
<dbReference type="Pfam" id="PF05721">
    <property type="entry name" value="PhyH"/>
    <property type="match status" value="1"/>
</dbReference>
<dbReference type="Proteomes" id="UP000092583">
    <property type="component" value="Unassembled WGS sequence"/>
</dbReference>
<evidence type="ECO:0000313" key="1">
    <source>
        <dbReference type="EMBL" id="OCF62239.1"/>
    </source>
</evidence>
<evidence type="ECO:0008006" key="3">
    <source>
        <dbReference type="Google" id="ProtNLM"/>
    </source>
</evidence>
<dbReference type="InterPro" id="IPR008775">
    <property type="entry name" value="Phytyl_CoA_dOase-like"/>
</dbReference>
<dbReference type="Gene3D" id="2.60.120.620">
    <property type="entry name" value="q2cbj1_9rhob like domain"/>
    <property type="match status" value="1"/>
</dbReference>